<dbReference type="InterPro" id="IPR045621">
    <property type="entry name" value="BPD_transp_1_N"/>
</dbReference>
<dbReference type="Pfam" id="PF19300">
    <property type="entry name" value="BPD_transp_1_N"/>
    <property type="match status" value="1"/>
</dbReference>
<sequence length="317" mass="35233">MRLVFSMIGKRITQLLIMFLLLSFITFVLMKLTPGDPVRTILNVEDVSTTTAQEELIKQQYGFDRPILIQYGEWLSNVVQLDLGESIIAKQPVLQLIINRLPASVALTIGGLVALLVIAVPFSVLAAIYENKWPDYLCRGVAIIGASIPSFWLGLLLIFFFSLQLNLLPVMGRGTLAHYILPSVTLGMAMAPVYIKLLREQLIDILQSSYIESAIARGIPRWRILLFHAIRGSLIPLVTMFGLSIGSLLGGITVIEMLFSWPGMGELIVNAVTQRDYPLIQGYIIVVGSLVVFINLLVDLITMLINPQIMQEARRAQ</sequence>
<feature type="transmembrane region" description="Helical" evidence="13">
    <location>
        <begin position="234"/>
        <end position="259"/>
    </location>
</feature>
<dbReference type="InterPro" id="IPR050045">
    <property type="entry name" value="Opp2B"/>
</dbReference>
<evidence type="ECO:0000256" key="6">
    <source>
        <dbReference type="ARBA" id="ARBA00022989"/>
    </source>
</evidence>
<dbReference type="NCBIfam" id="NF045470">
    <property type="entry name" value="Opp2B"/>
    <property type="match status" value="1"/>
</dbReference>
<comment type="caution">
    <text evidence="15">The sequence shown here is derived from an EMBL/GenBank/DDBJ whole genome shotgun (WGS) entry which is preliminary data.</text>
</comment>
<evidence type="ECO:0000256" key="13">
    <source>
        <dbReference type="RuleBase" id="RU363032"/>
    </source>
</evidence>
<organism evidence="15 16">
    <name type="scientific">Natronobacillus azotifigens</name>
    <dbReference type="NCBI Taxonomy" id="472978"/>
    <lineage>
        <taxon>Bacteria</taxon>
        <taxon>Bacillati</taxon>
        <taxon>Bacillota</taxon>
        <taxon>Bacilli</taxon>
        <taxon>Bacillales</taxon>
        <taxon>Bacillaceae</taxon>
        <taxon>Natronobacillus</taxon>
    </lineage>
</organism>
<reference evidence="15" key="1">
    <citation type="submission" date="2022-11" db="EMBL/GenBank/DDBJ databases">
        <title>WGS of Natronobacillus azotifigens 24KS-1, an anaerobic diazotrophic haloalkaliphile from soda-rich habitats.</title>
        <authorList>
            <person name="Sorokin D.Y."/>
            <person name="Merkel A.Y."/>
        </authorList>
    </citation>
    <scope>NUCLEOTIDE SEQUENCE</scope>
    <source>
        <strain evidence="15">24KS-1</strain>
    </source>
</reference>
<keyword evidence="3" id="KW-1003">Cell membrane</keyword>
<evidence type="ECO:0000256" key="3">
    <source>
        <dbReference type="ARBA" id="ARBA00022475"/>
    </source>
</evidence>
<comment type="subunit">
    <text evidence="11">The complex is composed of two ATP-binding proteins (NikD and NikE), two transmembrane proteins (NikB and NikC) and a solute-binding protein (NikA).</text>
</comment>
<dbReference type="PANTHER" id="PTHR43163">
    <property type="entry name" value="DIPEPTIDE TRANSPORT SYSTEM PERMEASE PROTEIN DPPB-RELATED"/>
    <property type="match status" value="1"/>
</dbReference>
<evidence type="ECO:0000259" key="14">
    <source>
        <dbReference type="PROSITE" id="PS50928"/>
    </source>
</evidence>
<dbReference type="InterPro" id="IPR000515">
    <property type="entry name" value="MetI-like"/>
</dbReference>
<evidence type="ECO:0000256" key="1">
    <source>
        <dbReference type="ARBA" id="ARBA00004651"/>
    </source>
</evidence>
<keyword evidence="7" id="KW-0406">Ion transport</keyword>
<comment type="similarity">
    <text evidence="10">Belongs to the binding-protein-dependent transport system permease family. OppBC subfamily.</text>
</comment>
<feature type="transmembrane region" description="Helical" evidence="13">
    <location>
        <begin position="141"/>
        <end position="164"/>
    </location>
</feature>
<keyword evidence="4" id="KW-0533">Nickel</keyword>
<dbReference type="Gene3D" id="1.10.3720.10">
    <property type="entry name" value="MetI-like"/>
    <property type="match status" value="1"/>
</dbReference>
<evidence type="ECO:0000256" key="10">
    <source>
        <dbReference type="ARBA" id="ARBA00024202"/>
    </source>
</evidence>
<dbReference type="PROSITE" id="PS50928">
    <property type="entry name" value="ABC_TM1"/>
    <property type="match status" value="1"/>
</dbReference>
<feature type="transmembrane region" description="Helical" evidence="13">
    <location>
        <begin position="12"/>
        <end position="30"/>
    </location>
</feature>
<dbReference type="InterPro" id="IPR035906">
    <property type="entry name" value="MetI-like_sf"/>
</dbReference>
<evidence type="ECO:0000256" key="7">
    <source>
        <dbReference type="ARBA" id="ARBA00023065"/>
    </source>
</evidence>
<evidence type="ECO:0000256" key="8">
    <source>
        <dbReference type="ARBA" id="ARBA00023112"/>
    </source>
</evidence>
<dbReference type="SUPFAM" id="SSF161098">
    <property type="entry name" value="MetI-like"/>
    <property type="match status" value="1"/>
</dbReference>
<dbReference type="GO" id="GO:0015099">
    <property type="term" value="F:nickel cation transmembrane transporter activity"/>
    <property type="evidence" value="ECO:0007669"/>
    <property type="project" value="InterPro"/>
</dbReference>
<dbReference type="Proteomes" id="UP001084197">
    <property type="component" value="Unassembled WGS sequence"/>
</dbReference>
<accession>A0A9J6RCJ3</accession>
<dbReference type="PANTHER" id="PTHR43163:SF6">
    <property type="entry name" value="DIPEPTIDE TRANSPORT SYSTEM PERMEASE PROTEIN DPPB-RELATED"/>
    <property type="match status" value="1"/>
</dbReference>
<evidence type="ECO:0000313" key="16">
    <source>
        <dbReference type="Proteomes" id="UP001084197"/>
    </source>
</evidence>
<evidence type="ECO:0000256" key="4">
    <source>
        <dbReference type="ARBA" id="ARBA00022596"/>
    </source>
</evidence>
<dbReference type="EMBL" id="JAPRAT010000012">
    <property type="protein sequence ID" value="MCZ0703078.1"/>
    <property type="molecule type" value="Genomic_DNA"/>
</dbReference>
<evidence type="ECO:0000256" key="12">
    <source>
        <dbReference type="ARBA" id="ARBA00044774"/>
    </source>
</evidence>
<dbReference type="RefSeq" id="WP_268779849.1">
    <property type="nucleotide sequence ID" value="NZ_JAPRAT010000012.1"/>
</dbReference>
<evidence type="ECO:0000256" key="5">
    <source>
        <dbReference type="ARBA" id="ARBA00022692"/>
    </source>
</evidence>
<feature type="transmembrane region" description="Helical" evidence="13">
    <location>
        <begin position="105"/>
        <end position="129"/>
    </location>
</feature>
<evidence type="ECO:0000256" key="2">
    <source>
        <dbReference type="ARBA" id="ARBA00022448"/>
    </source>
</evidence>
<keyword evidence="2 13" id="KW-0813">Transport</keyword>
<dbReference type="CDD" id="cd06261">
    <property type="entry name" value="TM_PBP2"/>
    <property type="match status" value="1"/>
</dbReference>
<name>A0A9J6RCJ3_9BACI</name>
<dbReference type="Pfam" id="PF00528">
    <property type="entry name" value="BPD_transp_1"/>
    <property type="match status" value="1"/>
</dbReference>
<keyword evidence="8" id="KW-0921">Nickel transport</keyword>
<keyword evidence="9 13" id="KW-0472">Membrane</keyword>
<proteinExistence type="inferred from homology"/>
<evidence type="ECO:0000256" key="11">
    <source>
        <dbReference type="ARBA" id="ARBA00038669"/>
    </source>
</evidence>
<protein>
    <recommendedName>
        <fullName evidence="12">Nickel import system permease protein NikB</fullName>
    </recommendedName>
</protein>
<evidence type="ECO:0000313" key="15">
    <source>
        <dbReference type="EMBL" id="MCZ0703078.1"/>
    </source>
</evidence>
<feature type="transmembrane region" description="Helical" evidence="13">
    <location>
        <begin position="279"/>
        <end position="305"/>
    </location>
</feature>
<dbReference type="AlphaFoldDB" id="A0A9J6RCJ3"/>
<comment type="subcellular location">
    <subcellularLocation>
        <location evidence="1 13">Cell membrane</location>
        <topology evidence="1 13">Multi-pass membrane protein</topology>
    </subcellularLocation>
</comment>
<keyword evidence="6 13" id="KW-1133">Transmembrane helix</keyword>
<keyword evidence="16" id="KW-1185">Reference proteome</keyword>
<feature type="domain" description="ABC transmembrane type-1" evidence="14">
    <location>
        <begin position="101"/>
        <end position="302"/>
    </location>
</feature>
<dbReference type="GO" id="GO:0005886">
    <property type="term" value="C:plasma membrane"/>
    <property type="evidence" value="ECO:0007669"/>
    <property type="project" value="UniProtKB-SubCell"/>
</dbReference>
<evidence type="ECO:0000256" key="9">
    <source>
        <dbReference type="ARBA" id="ARBA00023136"/>
    </source>
</evidence>
<keyword evidence="5 13" id="KW-0812">Transmembrane</keyword>
<feature type="transmembrane region" description="Helical" evidence="13">
    <location>
        <begin position="176"/>
        <end position="195"/>
    </location>
</feature>
<gene>
    <name evidence="15" type="ORF">OWO01_07625</name>
</gene>